<dbReference type="AlphaFoldDB" id="A0AAE0A5U6"/>
<keyword evidence="1" id="KW-0472">Membrane</keyword>
<evidence type="ECO:0008006" key="5">
    <source>
        <dbReference type="Google" id="ProtNLM"/>
    </source>
</evidence>
<feature type="transmembrane region" description="Helical" evidence="1">
    <location>
        <begin position="137"/>
        <end position="156"/>
    </location>
</feature>
<feature type="transmembrane region" description="Helical" evidence="1">
    <location>
        <begin position="90"/>
        <end position="109"/>
    </location>
</feature>
<sequence length="204" mass="23473">MSKMAKLSLFAAMILCANSLVLICDHFLIPFQFTIYITFISLTCFFLLICAFLIKGNRSFEGLYWNYLQLMSALMLTSVDSKDWKLSRGLYSLLIGCAIFVLYTLYTWIIPHQSSDQRQGQDHENQQLEQQNGVQGYVVPLPAEISCLFMANGIVLMARCCFFHTHEFMLVGAVFMFLASSVFFTFFYHHYSSVKPETVDLHQD</sequence>
<keyword evidence="2" id="KW-0732">Signal</keyword>
<evidence type="ECO:0000313" key="3">
    <source>
        <dbReference type="EMBL" id="KAK3204204.1"/>
    </source>
</evidence>
<feature type="transmembrane region" description="Helical" evidence="1">
    <location>
        <begin position="33"/>
        <end position="54"/>
    </location>
</feature>
<accession>A0AAE0A5U6</accession>
<evidence type="ECO:0000256" key="1">
    <source>
        <dbReference type="SAM" id="Phobius"/>
    </source>
</evidence>
<dbReference type="Proteomes" id="UP001281410">
    <property type="component" value="Unassembled WGS sequence"/>
</dbReference>
<evidence type="ECO:0000256" key="2">
    <source>
        <dbReference type="SAM" id="SignalP"/>
    </source>
</evidence>
<name>A0AAE0A5U6_9ROSI</name>
<dbReference type="EMBL" id="JANJYJ010000006">
    <property type="protein sequence ID" value="KAK3204204.1"/>
    <property type="molecule type" value="Genomic_DNA"/>
</dbReference>
<gene>
    <name evidence="3" type="ORF">Dsin_018250</name>
</gene>
<protein>
    <recommendedName>
        <fullName evidence="5">NADH dehydrogenase subunit 6</fullName>
    </recommendedName>
</protein>
<organism evidence="3 4">
    <name type="scientific">Dipteronia sinensis</name>
    <dbReference type="NCBI Taxonomy" id="43782"/>
    <lineage>
        <taxon>Eukaryota</taxon>
        <taxon>Viridiplantae</taxon>
        <taxon>Streptophyta</taxon>
        <taxon>Embryophyta</taxon>
        <taxon>Tracheophyta</taxon>
        <taxon>Spermatophyta</taxon>
        <taxon>Magnoliopsida</taxon>
        <taxon>eudicotyledons</taxon>
        <taxon>Gunneridae</taxon>
        <taxon>Pentapetalae</taxon>
        <taxon>rosids</taxon>
        <taxon>malvids</taxon>
        <taxon>Sapindales</taxon>
        <taxon>Sapindaceae</taxon>
        <taxon>Hippocastanoideae</taxon>
        <taxon>Acereae</taxon>
        <taxon>Dipteronia</taxon>
    </lineage>
</organism>
<feature type="signal peptide" evidence="2">
    <location>
        <begin position="1"/>
        <end position="19"/>
    </location>
</feature>
<feature type="chain" id="PRO_5041981360" description="NADH dehydrogenase subunit 6" evidence="2">
    <location>
        <begin position="20"/>
        <end position="204"/>
    </location>
</feature>
<keyword evidence="1" id="KW-1133">Transmembrane helix</keyword>
<comment type="caution">
    <text evidence="3">The sequence shown here is derived from an EMBL/GenBank/DDBJ whole genome shotgun (WGS) entry which is preliminary data.</text>
</comment>
<reference evidence="3" key="1">
    <citation type="journal article" date="2023" name="Plant J.">
        <title>Genome sequences and population genomics provide insights into the demographic history, inbreeding, and mutation load of two 'living fossil' tree species of Dipteronia.</title>
        <authorList>
            <person name="Feng Y."/>
            <person name="Comes H.P."/>
            <person name="Chen J."/>
            <person name="Zhu S."/>
            <person name="Lu R."/>
            <person name="Zhang X."/>
            <person name="Li P."/>
            <person name="Qiu J."/>
            <person name="Olsen K.M."/>
            <person name="Qiu Y."/>
        </authorList>
    </citation>
    <scope>NUCLEOTIDE SEQUENCE</scope>
    <source>
        <strain evidence="3">NBL</strain>
    </source>
</reference>
<keyword evidence="1" id="KW-0812">Transmembrane</keyword>
<keyword evidence="4" id="KW-1185">Reference proteome</keyword>
<proteinExistence type="predicted"/>
<feature type="transmembrane region" description="Helical" evidence="1">
    <location>
        <begin position="168"/>
        <end position="188"/>
    </location>
</feature>
<evidence type="ECO:0000313" key="4">
    <source>
        <dbReference type="Proteomes" id="UP001281410"/>
    </source>
</evidence>